<dbReference type="Gene3D" id="3.30.1330.10">
    <property type="entry name" value="PurM-like, N-terminal domain"/>
    <property type="match status" value="2"/>
</dbReference>
<keyword evidence="6 8" id="KW-0067">ATP-binding</keyword>
<accession>A0ABU2NA24</accession>
<keyword evidence="5 8" id="KW-0658">Purine biosynthesis</keyword>
<feature type="binding site" evidence="8">
    <location>
        <position position="114"/>
    </location>
    <ligand>
        <name>Mg(2+)</name>
        <dbReference type="ChEBI" id="CHEBI:18420"/>
        <label>1</label>
    </ligand>
</feature>
<dbReference type="InterPro" id="IPR041609">
    <property type="entry name" value="PurL_linker"/>
</dbReference>
<dbReference type="HAMAP" id="MF_00420">
    <property type="entry name" value="PurL_2"/>
    <property type="match status" value="1"/>
</dbReference>
<feature type="domain" description="PurM-like C-terminal" evidence="11">
    <location>
        <begin position="604"/>
        <end position="739"/>
    </location>
</feature>
<evidence type="ECO:0000313" key="14">
    <source>
        <dbReference type="Proteomes" id="UP001183202"/>
    </source>
</evidence>
<feature type="binding site" evidence="8">
    <location>
        <position position="566"/>
    </location>
    <ligand>
        <name>ATP</name>
        <dbReference type="ChEBI" id="CHEBI:30616"/>
    </ligand>
</feature>
<feature type="binding site" evidence="8">
    <location>
        <position position="269"/>
    </location>
    <ligand>
        <name>substrate</name>
    </ligand>
</feature>
<evidence type="ECO:0000256" key="6">
    <source>
        <dbReference type="ARBA" id="ARBA00022840"/>
    </source>
</evidence>
<feature type="region of interest" description="Disordered" evidence="9">
    <location>
        <begin position="1"/>
        <end position="30"/>
    </location>
</feature>
<dbReference type="InterPro" id="IPR010918">
    <property type="entry name" value="PurM-like_C_dom"/>
</dbReference>
<comment type="caution">
    <text evidence="13">The sequence shown here is derived from an EMBL/GenBank/DDBJ whole genome shotgun (WGS) entry which is preliminary data.</text>
</comment>
<evidence type="ECO:0000256" key="8">
    <source>
        <dbReference type="HAMAP-Rule" id="MF_00420"/>
    </source>
</evidence>
<comment type="subcellular location">
    <subcellularLocation>
        <location evidence="8">Cytoplasm</location>
    </subcellularLocation>
</comment>
<feature type="binding site" evidence="8">
    <location>
        <position position="138"/>
    </location>
    <ligand>
        <name>Mg(2+)</name>
        <dbReference type="ChEBI" id="CHEBI:18420"/>
        <label>2</label>
    </ligand>
</feature>
<feature type="binding site" evidence="8">
    <location>
        <position position="297"/>
    </location>
    <ligand>
        <name>Mg(2+)</name>
        <dbReference type="ChEBI" id="CHEBI:18420"/>
        <label>2</label>
    </ligand>
</feature>
<dbReference type="SUPFAM" id="SSF56042">
    <property type="entry name" value="PurM C-terminal domain-like"/>
    <property type="match status" value="2"/>
</dbReference>
<proteinExistence type="inferred from homology"/>
<evidence type="ECO:0000256" key="3">
    <source>
        <dbReference type="ARBA" id="ARBA00022723"/>
    </source>
</evidence>
<feature type="binding site" evidence="8">
    <location>
        <begin position="341"/>
        <end position="343"/>
    </location>
    <ligand>
        <name>substrate</name>
    </ligand>
</feature>
<keyword evidence="4 8" id="KW-0547">Nucleotide-binding</keyword>
<dbReference type="PIRSF" id="PIRSF001587">
    <property type="entry name" value="FGAM_synthase_II"/>
    <property type="match status" value="1"/>
</dbReference>
<feature type="binding site" evidence="8">
    <location>
        <begin position="115"/>
        <end position="118"/>
    </location>
    <ligand>
        <name>substrate</name>
    </ligand>
</feature>
<comment type="subunit">
    <text evidence="8">Monomer. Part of the FGAM synthase complex composed of 1 PurL, 1 PurQ and 2 PurS subunits.</text>
</comment>
<dbReference type="EC" id="6.3.5.3" evidence="8"/>
<dbReference type="InterPro" id="IPR010074">
    <property type="entry name" value="PRibForGlyAmidine_synth_PurL"/>
</dbReference>
<feature type="binding site" evidence="8">
    <location>
        <position position="137"/>
    </location>
    <ligand>
        <name>substrate</name>
    </ligand>
</feature>
<feature type="active site" evidence="8">
    <location>
        <position position="65"/>
    </location>
</feature>
<evidence type="ECO:0000256" key="1">
    <source>
        <dbReference type="ARBA" id="ARBA00022490"/>
    </source>
</evidence>
<reference evidence="14" key="1">
    <citation type="submission" date="2023-07" db="EMBL/GenBank/DDBJ databases">
        <title>30 novel species of actinomycetes from the DSMZ collection.</title>
        <authorList>
            <person name="Nouioui I."/>
        </authorList>
    </citation>
    <scope>NUCLEOTIDE SEQUENCE [LARGE SCALE GENOMIC DNA]</scope>
    <source>
        <strain evidence="14">DSM 45834</strain>
    </source>
</reference>
<evidence type="ECO:0000256" key="5">
    <source>
        <dbReference type="ARBA" id="ARBA00022755"/>
    </source>
</evidence>
<dbReference type="PANTHER" id="PTHR43555">
    <property type="entry name" value="PHOSPHORIBOSYLFORMYLGLYCINAMIDINE SYNTHASE SUBUNIT PURL"/>
    <property type="match status" value="1"/>
</dbReference>
<dbReference type="InterPro" id="IPR016188">
    <property type="entry name" value="PurM-like_N"/>
</dbReference>
<dbReference type="Gene3D" id="3.90.650.10">
    <property type="entry name" value="PurM-like C-terminal domain"/>
    <property type="match status" value="2"/>
</dbReference>
<evidence type="ECO:0000256" key="7">
    <source>
        <dbReference type="ARBA" id="ARBA00022842"/>
    </source>
</evidence>
<keyword evidence="7 8" id="KW-0460">Magnesium</keyword>
<evidence type="ECO:0000256" key="4">
    <source>
        <dbReference type="ARBA" id="ARBA00022741"/>
    </source>
</evidence>
<keyword evidence="3 8" id="KW-0479">Metal-binding</keyword>
<name>A0ABU2NA24_9PSEU</name>
<comment type="caution">
    <text evidence="8">Lacks conserved residue(s) required for the propagation of feature annotation.</text>
</comment>
<feature type="binding site" evidence="8">
    <location>
        <position position="529"/>
    </location>
    <ligand>
        <name>ATP</name>
        <dbReference type="ChEBI" id="CHEBI:30616"/>
    </ligand>
</feature>
<dbReference type="Pfam" id="PF02769">
    <property type="entry name" value="AIRS_C"/>
    <property type="match status" value="2"/>
</dbReference>
<comment type="similarity">
    <text evidence="8">Belongs to the FGAMS family.</text>
</comment>
<gene>
    <name evidence="8 13" type="primary">purL</name>
    <name evidence="13" type="ORF">RM445_14475</name>
</gene>
<comment type="function">
    <text evidence="8">Part of the phosphoribosylformylglycinamidine synthase complex involved in the purines biosynthetic pathway. Catalyzes the ATP-dependent conversion of formylglycinamide ribonucleotide (FGAR) and glutamine to yield formylglycinamidine ribonucleotide (FGAM) and glutamate. The FGAM synthase complex is composed of three subunits. PurQ produces an ammonia molecule by converting glutamine to glutamate. PurL transfers the ammonia molecule to FGAR to form FGAM in an ATP-dependent manner. PurS interacts with PurQ and PurL and is thought to assist in the transfer of the ammonia molecule from PurQ to PurL.</text>
</comment>
<organism evidence="13 14">
    <name type="scientific">Pseudonocardia charpentierae</name>
    <dbReference type="NCBI Taxonomy" id="3075545"/>
    <lineage>
        <taxon>Bacteria</taxon>
        <taxon>Bacillati</taxon>
        <taxon>Actinomycetota</taxon>
        <taxon>Actinomycetes</taxon>
        <taxon>Pseudonocardiales</taxon>
        <taxon>Pseudonocardiaceae</taxon>
        <taxon>Pseudonocardia</taxon>
    </lineage>
</organism>
<evidence type="ECO:0000256" key="2">
    <source>
        <dbReference type="ARBA" id="ARBA00022598"/>
    </source>
</evidence>
<dbReference type="InterPro" id="IPR036676">
    <property type="entry name" value="PurM-like_C_sf"/>
</dbReference>
<dbReference type="GO" id="GO:0004642">
    <property type="term" value="F:phosphoribosylformylglycinamidine synthase activity"/>
    <property type="evidence" value="ECO:0007669"/>
    <property type="project" value="UniProtKB-EC"/>
</dbReference>
<evidence type="ECO:0000259" key="12">
    <source>
        <dbReference type="Pfam" id="PF18072"/>
    </source>
</evidence>
<evidence type="ECO:0000259" key="11">
    <source>
        <dbReference type="Pfam" id="PF02769"/>
    </source>
</evidence>
<dbReference type="CDD" id="cd02204">
    <property type="entry name" value="PurL_repeat2"/>
    <property type="match status" value="1"/>
</dbReference>
<dbReference type="EMBL" id="JAVREJ010000009">
    <property type="protein sequence ID" value="MDT0350734.1"/>
    <property type="molecule type" value="Genomic_DNA"/>
</dbReference>
<evidence type="ECO:0000256" key="9">
    <source>
        <dbReference type="SAM" id="MobiDB-lite"/>
    </source>
</evidence>
<dbReference type="PANTHER" id="PTHR43555:SF1">
    <property type="entry name" value="PHOSPHORIBOSYLFORMYLGLYCINAMIDINE SYNTHASE SUBUNIT PURL"/>
    <property type="match status" value="1"/>
</dbReference>
<feature type="active site" description="Proton acceptor" evidence="8">
    <location>
        <position position="116"/>
    </location>
</feature>
<dbReference type="InterPro" id="IPR036921">
    <property type="entry name" value="PurM-like_N_sf"/>
</dbReference>
<dbReference type="SUPFAM" id="SSF55326">
    <property type="entry name" value="PurM N-terminal domain-like"/>
    <property type="match status" value="2"/>
</dbReference>
<comment type="catalytic activity">
    <reaction evidence="8">
        <text>N(2)-formyl-N(1)-(5-phospho-beta-D-ribosyl)glycinamide + L-glutamine + ATP + H2O = 2-formamido-N(1)-(5-O-phospho-beta-D-ribosyl)acetamidine + L-glutamate + ADP + phosphate + H(+)</text>
        <dbReference type="Rhea" id="RHEA:17129"/>
        <dbReference type="ChEBI" id="CHEBI:15377"/>
        <dbReference type="ChEBI" id="CHEBI:15378"/>
        <dbReference type="ChEBI" id="CHEBI:29985"/>
        <dbReference type="ChEBI" id="CHEBI:30616"/>
        <dbReference type="ChEBI" id="CHEBI:43474"/>
        <dbReference type="ChEBI" id="CHEBI:58359"/>
        <dbReference type="ChEBI" id="CHEBI:147286"/>
        <dbReference type="ChEBI" id="CHEBI:147287"/>
        <dbReference type="ChEBI" id="CHEBI:456216"/>
        <dbReference type="EC" id="6.3.5.3"/>
    </reaction>
</comment>
<feature type="domain" description="PurM-like N-terminal" evidence="10">
    <location>
        <begin position="95"/>
        <end position="209"/>
    </location>
</feature>
<feature type="binding site" evidence="8">
    <location>
        <position position="567"/>
    </location>
    <ligand>
        <name>Mg(2+)</name>
        <dbReference type="ChEBI" id="CHEBI:18420"/>
        <label>1</label>
    </ligand>
</feature>
<comment type="pathway">
    <text evidence="8">Purine metabolism; IMP biosynthesis via de novo pathway; 5-amino-1-(5-phospho-D-ribosyl)imidazole from N(2)-formyl-N(1)-(5-phospho-D-ribosyl)glycinamide: step 1/2.</text>
</comment>
<feature type="domain" description="Phosphoribosylformylglycinamidine synthase linker" evidence="12">
    <location>
        <begin position="27"/>
        <end position="69"/>
    </location>
</feature>
<dbReference type="NCBIfam" id="NF002290">
    <property type="entry name" value="PRK01213.1"/>
    <property type="match status" value="1"/>
</dbReference>
<feature type="binding site" evidence="8">
    <location>
        <position position="68"/>
    </location>
    <ligand>
        <name>ATP</name>
        <dbReference type="ChEBI" id="CHEBI:30616"/>
    </ligand>
</feature>
<dbReference type="CDD" id="cd02203">
    <property type="entry name" value="PurL_repeat1"/>
    <property type="match status" value="1"/>
</dbReference>
<feature type="binding site" evidence="8">
    <location>
        <position position="569"/>
    </location>
    <ligand>
        <name>substrate</name>
    </ligand>
</feature>
<evidence type="ECO:0000313" key="13">
    <source>
        <dbReference type="EMBL" id="MDT0350734.1"/>
    </source>
</evidence>
<dbReference type="Pfam" id="PF18072">
    <property type="entry name" value="FGAR-AT_linker"/>
    <property type="match status" value="1"/>
</dbReference>
<dbReference type="Proteomes" id="UP001183202">
    <property type="component" value="Unassembled WGS sequence"/>
</dbReference>
<evidence type="ECO:0000259" key="10">
    <source>
        <dbReference type="Pfam" id="PF00586"/>
    </source>
</evidence>
<keyword evidence="2 8" id="KW-0436">Ligase</keyword>
<dbReference type="RefSeq" id="WP_311556765.1">
    <property type="nucleotide sequence ID" value="NZ_JAVREJ010000009.1"/>
</dbReference>
<dbReference type="Pfam" id="PF00586">
    <property type="entry name" value="AIRS"/>
    <property type="match status" value="2"/>
</dbReference>
<keyword evidence="1 8" id="KW-0963">Cytoplasm</keyword>
<feature type="domain" description="PurM-like C-terminal" evidence="11">
    <location>
        <begin position="223"/>
        <end position="385"/>
    </location>
</feature>
<feature type="domain" description="PurM-like N-terminal" evidence="10">
    <location>
        <begin position="473"/>
        <end position="590"/>
    </location>
</feature>
<keyword evidence="14" id="KW-1185">Reference proteome</keyword>
<sequence length="769" mass="79940">MTPAAPDTTVTSADTVETAAATPDHPQPYRELGLKDDEYLRIREILGRRPTDAELAMYSVMWSEHCSYKSSKVHLRYFGETTTDAMKARMLAGIGENAGVVEIGDGWAVTFKVESHNHPSYVEPYQGAATGVGGIVRDIMAMGARPIAVADPLRFGPANAPDTARVLPGVVAGVGGYGNCLGLPNVGGEVVFDPTYAGNPLVNALCVGSMRVEDLHLAFASGTGNKIILFGARTGLDGIGGVSVLASETFSDSDGPDAGVGRKKLPSVQVGDPFTEKVLIECCLELFSAGLVVGIQDLGGAGLSCATSELASAGDGGMHVELDRVPLRATGMTPAEILSSESQERMCAVVTPENVDAFLAVCAKWDTLATVIGEVTDGDRLVITWHGGTVVDVPPRTVAHDGPVYERPVARSETQDALLADASDRLPRPAAPSELRAEILRMAASPNLCSRAWVTDQYDRYVRGNTASAQPADAGIVRVDEATGRGIAVATDCNARFVALDPYTGTQLALAEAYRNVATSGAEPQAVTNCLNFGSPEDPHVMWQFAEAVRGLADGCAQLGIPVTGGNVSFYNQTGSTAILPTPVVGVLGVLDDVTRRVRSGFVRDGDAVLLLGTTRDEFGGSEWANVVHGHLGGRPPSVDLAAEQRLAALLAATAVDGLLTGSHDLSDGGLAQALVEACLVGGRGATVALPRMLDPFVALFAESAGRVLVTVDPADVDVFAARAKAAGVPVERLGTTGGAALDIADVGALDLVQLREAWEGTLPAIFGA</sequence>
<protein>
    <recommendedName>
        <fullName evidence="8">Phosphoribosylformylglycinamidine synthase subunit PurL</fullName>
        <shortName evidence="8">FGAM synthase</shortName>
        <ecNumber evidence="8">6.3.5.3</ecNumber>
    </recommendedName>
    <alternativeName>
        <fullName evidence="8">Formylglycinamide ribonucleotide amidotransferase subunit II</fullName>
        <shortName evidence="8">FGAR amidotransferase II</shortName>
        <shortName evidence="8">FGAR-AT II</shortName>
    </alternativeName>
    <alternativeName>
        <fullName evidence="8">Glutamine amidotransferase PurL</fullName>
    </alternativeName>
    <alternativeName>
        <fullName evidence="8">Phosphoribosylformylglycinamidine synthase subunit II</fullName>
    </alternativeName>
</protein>
<feature type="binding site" evidence="8">
    <location>
        <position position="112"/>
    </location>
    <ligand>
        <name>ATP</name>
        <dbReference type="ChEBI" id="CHEBI:30616"/>
    </ligand>
</feature>
<dbReference type="NCBIfam" id="TIGR01736">
    <property type="entry name" value="FGAM_synth_II"/>
    <property type="match status" value="1"/>
</dbReference>